<evidence type="ECO:0000313" key="2">
    <source>
        <dbReference type="Proteomes" id="UP001458880"/>
    </source>
</evidence>
<name>A0AAW1JJ55_POPJA</name>
<reference evidence="1 2" key="1">
    <citation type="journal article" date="2024" name="BMC Genomics">
        <title>De novo assembly and annotation of Popillia japonica's genome with initial clues to its potential as an invasive pest.</title>
        <authorList>
            <person name="Cucini C."/>
            <person name="Boschi S."/>
            <person name="Funari R."/>
            <person name="Cardaioli E."/>
            <person name="Iannotti N."/>
            <person name="Marturano G."/>
            <person name="Paoli F."/>
            <person name="Bruttini M."/>
            <person name="Carapelli A."/>
            <person name="Frati F."/>
            <person name="Nardi F."/>
        </authorList>
    </citation>
    <scope>NUCLEOTIDE SEQUENCE [LARGE SCALE GENOMIC DNA]</scope>
    <source>
        <strain evidence="1">DMR45628</strain>
    </source>
</reference>
<organism evidence="1 2">
    <name type="scientific">Popillia japonica</name>
    <name type="common">Japanese beetle</name>
    <dbReference type="NCBI Taxonomy" id="7064"/>
    <lineage>
        <taxon>Eukaryota</taxon>
        <taxon>Metazoa</taxon>
        <taxon>Ecdysozoa</taxon>
        <taxon>Arthropoda</taxon>
        <taxon>Hexapoda</taxon>
        <taxon>Insecta</taxon>
        <taxon>Pterygota</taxon>
        <taxon>Neoptera</taxon>
        <taxon>Endopterygota</taxon>
        <taxon>Coleoptera</taxon>
        <taxon>Polyphaga</taxon>
        <taxon>Scarabaeiformia</taxon>
        <taxon>Scarabaeidae</taxon>
        <taxon>Rutelinae</taxon>
        <taxon>Popillia</taxon>
    </lineage>
</organism>
<accession>A0AAW1JJ55</accession>
<gene>
    <name evidence="1" type="ORF">QE152_g29037</name>
</gene>
<sequence>MSNHCTYPEIHYEALEPTILVEENVIWDEDNSNIHEQETLNYTGTANNTLTEVGNDSYVTASGDNTTQYFSILDSSNQTILNDITDATINNSVIQEVDIGETPTEESTCIDINNGQVVLFKVDGSEELYGFQLIHDDAGGLQKYQFKVRQNIEGNLEAIPETLQVLPVDNFGSEDAADDVETDNVEASENTHCSLQEKEHGILVKEEHTTELLPNQINEEEILEEQLDTKEVIIGTVKLK</sequence>
<evidence type="ECO:0000313" key="1">
    <source>
        <dbReference type="EMBL" id="KAK9703923.1"/>
    </source>
</evidence>
<keyword evidence="2" id="KW-1185">Reference proteome</keyword>
<dbReference type="AlphaFoldDB" id="A0AAW1JJ55"/>
<dbReference type="Proteomes" id="UP001458880">
    <property type="component" value="Unassembled WGS sequence"/>
</dbReference>
<comment type="caution">
    <text evidence="1">The sequence shown here is derived from an EMBL/GenBank/DDBJ whole genome shotgun (WGS) entry which is preliminary data.</text>
</comment>
<protein>
    <submittedName>
        <fullName evidence="1">Uncharacterized protein</fullName>
    </submittedName>
</protein>
<proteinExistence type="predicted"/>
<dbReference type="EMBL" id="JASPKY010000361">
    <property type="protein sequence ID" value="KAK9703923.1"/>
    <property type="molecule type" value="Genomic_DNA"/>
</dbReference>